<dbReference type="GO" id="GO:0005886">
    <property type="term" value="C:plasma membrane"/>
    <property type="evidence" value="ECO:0007669"/>
    <property type="project" value="UniProtKB-SubCell"/>
</dbReference>
<evidence type="ECO:0000256" key="3">
    <source>
        <dbReference type="ARBA" id="ARBA00022692"/>
    </source>
</evidence>
<evidence type="ECO:0000256" key="5">
    <source>
        <dbReference type="ARBA" id="ARBA00023136"/>
    </source>
</evidence>
<comment type="subcellular location">
    <subcellularLocation>
        <location evidence="1">Cell membrane</location>
        <topology evidence="1">Multi-pass membrane protein</topology>
    </subcellularLocation>
</comment>
<dbReference type="InterPro" id="IPR005171">
    <property type="entry name" value="Cyt_c_oxidase_su4_prok"/>
</dbReference>
<comment type="caution">
    <text evidence="7">The sequence shown here is derived from an EMBL/GenBank/DDBJ whole genome shotgun (WGS) entry which is preliminary data.</text>
</comment>
<keyword evidence="5 6" id="KW-0472">Membrane</keyword>
<protein>
    <submittedName>
        <fullName evidence="7">Cytochrome c oxidase subunit IV</fullName>
    </submittedName>
</protein>
<dbReference type="AlphaFoldDB" id="A0A560DQ78"/>
<keyword evidence="4 6" id="KW-1133">Transmembrane helix</keyword>
<sequence>MTMPDRLDLTWIALIGLALATILLPPLMPRPLLGNAVLLSLAVIKGRRIALDFMDLRAVPALWRGLVSAWIVILLLFAWLASAVAALI</sequence>
<evidence type="ECO:0000256" key="1">
    <source>
        <dbReference type="ARBA" id="ARBA00004651"/>
    </source>
</evidence>
<dbReference type="Proteomes" id="UP000319949">
    <property type="component" value="Unassembled WGS sequence"/>
</dbReference>
<gene>
    <name evidence="7" type="ORF">FBZ96_104259</name>
</gene>
<name>A0A560DQ78_9BRAD</name>
<evidence type="ECO:0000256" key="4">
    <source>
        <dbReference type="ARBA" id="ARBA00022989"/>
    </source>
</evidence>
<accession>A0A560DQ78</accession>
<feature type="transmembrane region" description="Helical" evidence="6">
    <location>
        <begin position="66"/>
        <end position="87"/>
    </location>
</feature>
<evidence type="ECO:0000313" key="7">
    <source>
        <dbReference type="EMBL" id="TWA99284.1"/>
    </source>
</evidence>
<keyword evidence="8" id="KW-1185">Reference proteome</keyword>
<keyword evidence="3 6" id="KW-0812">Transmembrane</keyword>
<evidence type="ECO:0000256" key="2">
    <source>
        <dbReference type="ARBA" id="ARBA00022475"/>
    </source>
</evidence>
<dbReference type="EMBL" id="VITK01000004">
    <property type="protein sequence ID" value="TWA99284.1"/>
    <property type="molecule type" value="Genomic_DNA"/>
</dbReference>
<proteinExistence type="predicted"/>
<dbReference type="Pfam" id="PF03626">
    <property type="entry name" value="COX4_pro"/>
    <property type="match status" value="1"/>
</dbReference>
<dbReference type="STRING" id="1803665.GCA_001641335_07756"/>
<evidence type="ECO:0000313" key="8">
    <source>
        <dbReference type="Proteomes" id="UP000319949"/>
    </source>
</evidence>
<organism evidence="7 8">
    <name type="scientific">Bradyrhizobium stylosanthis</name>
    <dbReference type="NCBI Taxonomy" id="1803665"/>
    <lineage>
        <taxon>Bacteria</taxon>
        <taxon>Pseudomonadati</taxon>
        <taxon>Pseudomonadota</taxon>
        <taxon>Alphaproteobacteria</taxon>
        <taxon>Hyphomicrobiales</taxon>
        <taxon>Nitrobacteraceae</taxon>
        <taxon>Bradyrhizobium</taxon>
    </lineage>
</organism>
<evidence type="ECO:0000256" key="6">
    <source>
        <dbReference type="SAM" id="Phobius"/>
    </source>
</evidence>
<keyword evidence="2" id="KW-1003">Cell membrane</keyword>
<reference evidence="7 8" key="1">
    <citation type="submission" date="2019-06" db="EMBL/GenBank/DDBJ databases">
        <title>Genomic Encyclopedia of Type Strains, Phase IV (KMG-V): Genome sequencing to study the core and pangenomes of soil and plant-associated prokaryotes.</title>
        <authorList>
            <person name="Whitman W."/>
        </authorList>
    </citation>
    <scope>NUCLEOTIDE SEQUENCE [LARGE SCALE GENOMIC DNA]</scope>
    <source>
        <strain evidence="7 8">BR 510</strain>
    </source>
</reference>